<feature type="compositionally biased region" description="Polar residues" evidence="7">
    <location>
        <begin position="382"/>
        <end position="398"/>
    </location>
</feature>
<feature type="region of interest" description="Disordered" evidence="7">
    <location>
        <begin position="447"/>
        <end position="539"/>
    </location>
</feature>
<dbReference type="PANTHER" id="PTHR45686">
    <property type="entry name" value="ADP-RIBOSYLATION FACTOR GTPASE ACTIVATING PROTEIN 3, ISOFORM H-RELATED"/>
    <property type="match status" value="1"/>
</dbReference>
<feature type="domain" description="Arf-GAP" evidence="8">
    <location>
        <begin position="12"/>
        <end position="128"/>
    </location>
</feature>
<sequence>MAEENPTRNEINLIFKALMNIPTNKSCFDCKAKNPTWSSVTYGVLICIDCAAVHRSLGVHLSFVRSTQLDDNWSWQQLRQMQLGGNANAQSFFETHDCRTTDAQQKYNSRAAQLYREKLSNAARNAQRKYGRSPLLPGSGDPTRPSSVSTGTVLHLDPAAAVEREEKSEKEKEFDFFEEHSNNNSGFESQFKTAQTINTTTLNGGRIASSRAKLNSEEKKASAPTTPTPAGGTLSGGGGPSIDALLGPSAQPDVNRKPTIGTRKPQAKRTGLGAKKTGLGAERVKANFAEIEREAELADQLKMQEAEKKAVSPELNKEEEEAQLASMRLAYQDLSIKQKKEEDKLKAVDPKKAQQIERLGMGFASRSGVSHSAISDMKTIEQETPANSNKNKRSSLMDSDTDNYFDDFNFVTTSPSGFSMYKSNSSTPTERENQSLDSMMFLDHYNSCSSSSNNTTTTSSRNQTNRDKSTASTGSGWWEPGAASASANQITSPADNHNNNSSSGSNGGSNRNSSRGGRDAPASSGSSSPAGSDAQKKFGAAKAISSKQYFGDSNDSTWERKSNLSRFEGSTSISSADYFGRAEAVPGGGAAGLQTPDLDDVRESVRQGVTKVAGRLSSMANGFMSSLSEKYSGY</sequence>
<evidence type="ECO:0000313" key="10">
    <source>
        <dbReference type="Proteomes" id="UP000291343"/>
    </source>
</evidence>
<dbReference type="GO" id="GO:0008270">
    <property type="term" value="F:zinc ion binding"/>
    <property type="evidence" value="ECO:0007669"/>
    <property type="project" value="UniProtKB-KW"/>
</dbReference>
<keyword evidence="4" id="KW-0862">Zinc</keyword>
<feature type="compositionally biased region" description="Low complexity" evidence="7">
    <location>
        <begin position="498"/>
        <end position="533"/>
    </location>
</feature>
<evidence type="ECO:0000256" key="7">
    <source>
        <dbReference type="SAM" id="MobiDB-lite"/>
    </source>
</evidence>
<feature type="compositionally biased region" description="Basic and acidic residues" evidence="7">
    <location>
        <begin position="162"/>
        <end position="181"/>
    </location>
</feature>
<dbReference type="SMART" id="SM00105">
    <property type="entry name" value="ArfGap"/>
    <property type="match status" value="1"/>
</dbReference>
<accession>A0A482XL72</accession>
<dbReference type="PRINTS" id="PR00405">
    <property type="entry name" value="REVINTRACTNG"/>
</dbReference>
<dbReference type="InterPro" id="IPR038508">
    <property type="entry name" value="ArfGAP_dom_sf"/>
</dbReference>
<dbReference type="GO" id="GO:0000139">
    <property type="term" value="C:Golgi membrane"/>
    <property type="evidence" value="ECO:0007669"/>
    <property type="project" value="GOC"/>
</dbReference>
<keyword evidence="1" id="KW-0343">GTPase activation</keyword>
<evidence type="ECO:0000256" key="6">
    <source>
        <dbReference type="SAM" id="Coils"/>
    </source>
</evidence>
<feature type="region of interest" description="Disordered" evidence="7">
    <location>
        <begin position="126"/>
        <end position="271"/>
    </location>
</feature>
<feature type="compositionally biased region" description="Low complexity" evidence="7">
    <location>
        <begin position="447"/>
        <end position="463"/>
    </location>
</feature>
<evidence type="ECO:0000259" key="8">
    <source>
        <dbReference type="PROSITE" id="PS50115"/>
    </source>
</evidence>
<dbReference type="AlphaFoldDB" id="A0A482XL72"/>
<evidence type="ECO:0000256" key="4">
    <source>
        <dbReference type="ARBA" id="ARBA00022833"/>
    </source>
</evidence>
<gene>
    <name evidence="9" type="ORF">LSTR_LSTR013092</name>
</gene>
<keyword evidence="6" id="KW-0175">Coiled coil</keyword>
<dbReference type="FunCoup" id="A0A482XL72">
    <property type="interactions" value="1569"/>
</dbReference>
<feature type="compositionally biased region" description="Polar residues" evidence="7">
    <location>
        <begin position="485"/>
        <end position="497"/>
    </location>
</feature>
<dbReference type="Proteomes" id="UP000291343">
    <property type="component" value="Unassembled WGS sequence"/>
</dbReference>
<dbReference type="PANTHER" id="PTHR45686:SF4">
    <property type="entry name" value="ADP-RIBOSYLATION FACTOR GTPASE ACTIVATING PROTEIN 3, ISOFORM H"/>
    <property type="match status" value="1"/>
</dbReference>
<keyword evidence="10" id="KW-1185">Reference proteome</keyword>
<evidence type="ECO:0000313" key="9">
    <source>
        <dbReference type="EMBL" id="RZF46562.1"/>
    </source>
</evidence>
<dbReference type="Pfam" id="PF01412">
    <property type="entry name" value="ArfGap"/>
    <property type="match status" value="1"/>
</dbReference>
<feature type="coiled-coil region" evidence="6">
    <location>
        <begin position="281"/>
        <end position="337"/>
    </location>
</feature>
<dbReference type="InterPro" id="IPR001164">
    <property type="entry name" value="ArfGAP_dom"/>
</dbReference>
<evidence type="ECO:0000256" key="1">
    <source>
        <dbReference type="ARBA" id="ARBA00022468"/>
    </source>
</evidence>
<dbReference type="GO" id="GO:0048205">
    <property type="term" value="P:COPI coating of Golgi vesicle"/>
    <property type="evidence" value="ECO:0007669"/>
    <property type="project" value="TreeGrafter"/>
</dbReference>
<protein>
    <recommendedName>
        <fullName evidence="8">Arf-GAP domain-containing protein</fullName>
    </recommendedName>
</protein>
<feature type="compositionally biased region" description="Polar residues" evidence="7">
    <location>
        <begin position="182"/>
        <end position="203"/>
    </location>
</feature>
<evidence type="ECO:0000256" key="3">
    <source>
        <dbReference type="ARBA" id="ARBA00022771"/>
    </source>
</evidence>
<evidence type="ECO:0000256" key="5">
    <source>
        <dbReference type="PROSITE-ProRule" id="PRU00288"/>
    </source>
</evidence>
<organism evidence="9 10">
    <name type="scientific">Laodelphax striatellus</name>
    <name type="common">Small brown planthopper</name>
    <name type="synonym">Delphax striatella</name>
    <dbReference type="NCBI Taxonomy" id="195883"/>
    <lineage>
        <taxon>Eukaryota</taxon>
        <taxon>Metazoa</taxon>
        <taxon>Ecdysozoa</taxon>
        <taxon>Arthropoda</taxon>
        <taxon>Hexapoda</taxon>
        <taxon>Insecta</taxon>
        <taxon>Pterygota</taxon>
        <taxon>Neoptera</taxon>
        <taxon>Paraneoptera</taxon>
        <taxon>Hemiptera</taxon>
        <taxon>Auchenorrhyncha</taxon>
        <taxon>Fulgoroidea</taxon>
        <taxon>Delphacidae</taxon>
        <taxon>Criomorphinae</taxon>
        <taxon>Laodelphax</taxon>
    </lineage>
</organism>
<dbReference type="STRING" id="195883.A0A482XL72"/>
<dbReference type="PROSITE" id="PS50115">
    <property type="entry name" value="ARFGAP"/>
    <property type="match status" value="1"/>
</dbReference>
<name>A0A482XL72_LAOST</name>
<comment type="caution">
    <text evidence="9">The sequence shown here is derived from an EMBL/GenBank/DDBJ whole genome shotgun (WGS) entry which is preliminary data.</text>
</comment>
<dbReference type="OrthoDB" id="983479at2759"/>
<dbReference type="InterPro" id="IPR037278">
    <property type="entry name" value="ARFGAP/RecO"/>
</dbReference>
<dbReference type="EMBL" id="QKKF02005893">
    <property type="protein sequence ID" value="RZF46562.1"/>
    <property type="molecule type" value="Genomic_DNA"/>
</dbReference>
<dbReference type="CDD" id="cd08959">
    <property type="entry name" value="ArfGap_ArfGap1_like"/>
    <property type="match status" value="1"/>
</dbReference>
<feature type="region of interest" description="Disordered" evidence="7">
    <location>
        <begin position="379"/>
        <end position="398"/>
    </location>
</feature>
<dbReference type="CDD" id="cd22249">
    <property type="entry name" value="UDM1_RNF168_RNF169-like"/>
    <property type="match status" value="1"/>
</dbReference>
<dbReference type="SMR" id="A0A482XL72"/>
<dbReference type="SUPFAM" id="SSF57863">
    <property type="entry name" value="ArfGap/RecO-like zinc finger"/>
    <property type="match status" value="1"/>
</dbReference>
<evidence type="ECO:0000256" key="2">
    <source>
        <dbReference type="ARBA" id="ARBA00022723"/>
    </source>
</evidence>
<dbReference type="InParanoid" id="A0A482XL72"/>
<keyword evidence="2" id="KW-0479">Metal-binding</keyword>
<dbReference type="GO" id="GO:0005096">
    <property type="term" value="F:GTPase activator activity"/>
    <property type="evidence" value="ECO:0007669"/>
    <property type="project" value="UniProtKB-KW"/>
</dbReference>
<reference evidence="9 10" key="1">
    <citation type="journal article" date="2017" name="Gigascience">
        <title>Genome sequence of the small brown planthopper, Laodelphax striatellus.</title>
        <authorList>
            <person name="Zhu J."/>
            <person name="Jiang F."/>
            <person name="Wang X."/>
            <person name="Yang P."/>
            <person name="Bao Y."/>
            <person name="Zhao W."/>
            <person name="Wang W."/>
            <person name="Lu H."/>
            <person name="Wang Q."/>
            <person name="Cui N."/>
            <person name="Li J."/>
            <person name="Chen X."/>
            <person name="Luo L."/>
            <person name="Yu J."/>
            <person name="Kang L."/>
            <person name="Cui F."/>
        </authorList>
    </citation>
    <scope>NUCLEOTIDE SEQUENCE [LARGE SCALE GENOMIC DNA]</scope>
    <source>
        <strain evidence="9">Lst14</strain>
    </source>
</reference>
<dbReference type="Gene3D" id="1.10.220.150">
    <property type="entry name" value="Arf GTPase activating protein"/>
    <property type="match status" value="1"/>
</dbReference>
<keyword evidence="3 5" id="KW-0863">Zinc-finger</keyword>
<dbReference type="FunFam" id="1.10.220.150:FF:000004">
    <property type="entry name" value="Putative ADP-ribosylation factor GTPase-activating protein 2"/>
    <property type="match status" value="1"/>
</dbReference>
<feature type="compositionally biased region" description="Low complexity" evidence="7">
    <location>
        <begin position="222"/>
        <end position="232"/>
    </location>
</feature>
<proteinExistence type="predicted"/>